<dbReference type="Gene3D" id="3.40.50.720">
    <property type="entry name" value="NAD(P)-binding Rossmann-like Domain"/>
    <property type="match status" value="1"/>
</dbReference>
<dbReference type="InterPro" id="IPR020843">
    <property type="entry name" value="ER"/>
</dbReference>
<keyword evidence="3" id="KW-0547">Nucleotide-binding</keyword>
<organism evidence="7 8">
    <name type="scientific">Epichloe festucae (strain Fl1)</name>
    <dbReference type="NCBI Taxonomy" id="877507"/>
    <lineage>
        <taxon>Eukaryota</taxon>
        <taxon>Fungi</taxon>
        <taxon>Dikarya</taxon>
        <taxon>Ascomycota</taxon>
        <taxon>Pezizomycotina</taxon>
        <taxon>Sordariomycetes</taxon>
        <taxon>Hypocreomycetidae</taxon>
        <taxon>Hypocreales</taxon>
        <taxon>Clavicipitaceae</taxon>
        <taxon>Epichloe</taxon>
    </lineage>
</organism>
<protein>
    <recommendedName>
        <fullName evidence="6">Enoyl reductase (ER) domain-containing protein</fullName>
    </recommendedName>
</protein>
<keyword evidence="5" id="KW-0560">Oxidoreductase</keyword>
<dbReference type="OrthoDB" id="48317at2759"/>
<dbReference type="InterPro" id="IPR013149">
    <property type="entry name" value="ADH-like_C"/>
</dbReference>
<feature type="domain" description="Enoyl reductase (ER)" evidence="6">
    <location>
        <begin position="40"/>
        <end position="378"/>
    </location>
</feature>
<dbReference type="InterPro" id="IPR047122">
    <property type="entry name" value="Trans-enoyl_RdTase-like"/>
</dbReference>
<evidence type="ECO:0000313" key="8">
    <source>
        <dbReference type="Proteomes" id="UP000594364"/>
    </source>
</evidence>
<dbReference type="Pfam" id="PF08240">
    <property type="entry name" value="ADH_N"/>
    <property type="match status" value="1"/>
</dbReference>
<keyword evidence="4" id="KW-0521">NADP</keyword>
<evidence type="ECO:0000256" key="5">
    <source>
        <dbReference type="ARBA" id="ARBA00023002"/>
    </source>
</evidence>
<dbReference type="SUPFAM" id="SSF50129">
    <property type="entry name" value="GroES-like"/>
    <property type="match status" value="1"/>
</dbReference>
<dbReference type="PANTHER" id="PTHR45348:SF1">
    <property type="entry name" value="TRANS-ENOYL REDUCTASE STHE"/>
    <property type="match status" value="1"/>
</dbReference>
<dbReference type="InterPro" id="IPR013154">
    <property type="entry name" value="ADH-like_N"/>
</dbReference>
<comment type="similarity">
    <text evidence="1">Belongs to the zinc-containing alcohol dehydrogenase family.</text>
</comment>
<evidence type="ECO:0000256" key="3">
    <source>
        <dbReference type="ARBA" id="ARBA00022741"/>
    </source>
</evidence>
<dbReference type="Proteomes" id="UP000594364">
    <property type="component" value="Chromosome 2"/>
</dbReference>
<reference evidence="7 8" key="1">
    <citation type="journal article" date="2018" name="PLoS Genet.">
        <title>Repeat elements organise 3D genome structure and mediate transcription in the filamentous fungus Epichloe festucae.</title>
        <authorList>
            <person name="Winter D.J."/>
            <person name="Ganley A.R.D."/>
            <person name="Young C.A."/>
            <person name="Liachko I."/>
            <person name="Schardl C.L."/>
            <person name="Dupont P.Y."/>
            <person name="Berry D."/>
            <person name="Ram A."/>
            <person name="Scott B."/>
            <person name="Cox M.P."/>
        </authorList>
    </citation>
    <scope>NUCLEOTIDE SEQUENCE [LARGE SCALE GENOMIC DNA]</scope>
    <source>
        <strain evidence="7 8">Fl1</strain>
    </source>
</reference>
<proteinExistence type="inferred from homology"/>
<evidence type="ECO:0000256" key="1">
    <source>
        <dbReference type="ARBA" id="ARBA00008072"/>
    </source>
</evidence>
<gene>
    <name evidence="7" type="ORF">C2857_005072</name>
</gene>
<evidence type="ECO:0000259" key="6">
    <source>
        <dbReference type="SMART" id="SM00829"/>
    </source>
</evidence>
<accession>A0A7S9KPB6</accession>
<dbReference type="SUPFAM" id="SSF51735">
    <property type="entry name" value="NAD(P)-binding Rossmann-fold domains"/>
    <property type="match status" value="1"/>
</dbReference>
<dbReference type="InterPro" id="IPR011032">
    <property type="entry name" value="GroES-like_sf"/>
</dbReference>
<dbReference type="SMART" id="SM00829">
    <property type="entry name" value="PKS_ER"/>
    <property type="match status" value="1"/>
</dbReference>
<keyword evidence="8" id="KW-1185">Reference proteome</keyword>
<dbReference type="Gene3D" id="3.90.180.10">
    <property type="entry name" value="Medium-chain alcohol dehydrogenases, catalytic domain"/>
    <property type="match status" value="1"/>
</dbReference>
<sequence>MEFTEASTTLTTKSILQVLTRKMVQMQTCLVQPHDEGNRPVISTTHPMPVLTEPFDVLIRVLAVALNPTDYRMPAYHPTPGAILGCDFVGTVVEAGPLADECPPGTRLCGPVHGCNPANPDNGAFAEYLIADSRVLLRVPATWSDVEAAALGGVGWATVALAMEDCLKLAGRPSAPAQLRADGSRIPVLVYGGATATGTMACQILSKSGYHVIATASTTSSALVKSFGASTVIPYTSPSCADTIREETKGSLKNAMDCITSPDSVRCCFGALARAGPRYAGLDYALPEWRTRKAVKVDMPLAYALWGKEVEIRGVYHREADPANLELATRWRHEIQTLLDNGQLRCHPPREIPGKWDGIIEGLEMLKHGRIRGQKVVVRIGSAS</sequence>
<evidence type="ECO:0000256" key="2">
    <source>
        <dbReference type="ARBA" id="ARBA00011245"/>
    </source>
</evidence>
<dbReference type="GO" id="GO:0016651">
    <property type="term" value="F:oxidoreductase activity, acting on NAD(P)H"/>
    <property type="evidence" value="ECO:0007669"/>
    <property type="project" value="InterPro"/>
</dbReference>
<evidence type="ECO:0000256" key="4">
    <source>
        <dbReference type="ARBA" id="ARBA00022857"/>
    </source>
</evidence>
<dbReference type="AlphaFoldDB" id="A0A7S9KPB6"/>
<dbReference type="GO" id="GO:0000166">
    <property type="term" value="F:nucleotide binding"/>
    <property type="evidence" value="ECO:0007669"/>
    <property type="project" value="UniProtKB-KW"/>
</dbReference>
<dbReference type="InterPro" id="IPR036291">
    <property type="entry name" value="NAD(P)-bd_dom_sf"/>
</dbReference>
<dbReference type="Pfam" id="PF00107">
    <property type="entry name" value="ADH_zinc_N"/>
    <property type="match status" value="1"/>
</dbReference>
<evidence type="ECO:0000313" key="7">
    <source>
        <dbReference type="EMBL" id="QPG96713.1"/>
    </source>
</evidence>
<comment type="subunit">
    <text evidence="2">Monomer.</text>
</comment>
<dbReference type="EMBL" id="CP031386">
    <property type="protein sequence ID" value="QPG96713.1"/>
    <property type="molecule type" value="Genomic_DNA"/>
</dbReference>
<dbReference type="PANTHER" id="PTHR45348">
    <property type="entry name" value="HYPOTHETICAL OXIDOREDUCTASE (EUROFUNG)"/>
    <property type="match status" value="1"/>
</dbReference>
<name>A0A7S9KPB6_EPIFF</name>
<dbReference type="CDD" id="cd08249">
    <property type="entry name" value="enoyl_reductase_like"/>
    <property type="match status" value="1"/>
</dbReference>